<dbReference type="EMBL" id="OE201194">
    <property type="protein sequence ID" value="CAD7580510.1"/>
    <property type="molecule type" value="Genomic_DNA"/>
</dbReference>
<reference evidence="1" key="1">
    <citation type="submission" date="2020-11" db="EMBL/GenBank/DDBJ databases">
        <authorList>
            <person name="Tran Van P."/>
        </authorList>
    </citation>
    <scope>NUCLEOTIDE SEQUENCE</scope>
</reference>
<name>A0A7R9JKG6_TIMCA</name>
<evidence type="ECO:0000313" key="1">
    <source>
        <dbReference type="EMBL" id="CAD7580510.1"/>
    </source>
</evidence>
<sequence>MGMDQSCRGVGAGLVSSSLYFFGQFVDNWLRAVALNAVHNAPVQKLRYELEDEEEDNLI</sequence>
<dbReference type="AlphaFoldDB" id="A0A7R9JKG6"/>
<protein>
    <submittedName>
        <fullName evidence="1">(California timema) hypothetical protein</fullName>
    </submittedName>
</protein>
<proteinExistence type="predicted"/>
<accession>A0A7R9JKG6</accession>
<organism evidence="1">
    <name type="scientific">Timema californicum</name>
    <name type="common">California timema</name>
    <name type="synonym">Walking stick</name>
    <dbReference type="NCBI Taxonomy" id="61474"/>
    <lineage>
        <taxon>Eukaryota</taxon>
        <taxon>Metazoa</taxon>
        <taxon>Ecdysozoa</taxon>
        <taxon>Arthropoda</taxon>
        <taxon>Hexapoda</taxon>
        <taxon>Insecta</taxon>
        <taxon>Pterygota</taxon>
        <taxon>Neoptera</taxon>
        <taxon>Polyneoptera</taxon>
        <taxon>Phasmatodea</taxon>
        <taxon>Timematodea</taxon>
        <taxon>Timematoidea</taxon>
        <taxon>Timematidae</taxon>
        <taxon>Timema</taxon>
    </lineage>
</organism>
<gene>
    <name evidence="1" type="ORF">TCMB3V08_LOCUS13043</name>
</gene>